<evidence type="ECO:0000256" key="3">
    <source>
        <dbReference type="ARBA" id="ARBA00023239"/>
    </source>
</evidence>
<organism evidence="5 6">
    <name type="scientific">Actinophytocola gossypii</name>
    <dbReference type="NCBI Taxonomy" id="2812003"/>
    <lineage>
        <taxon>Bacteria</taxon>
        <taxon>Bacillati</taxon>
        <taxon>Actinomycetota</taxon>
        <taxon>Actinomycetes</taxon>
        <taxon>Pseudonocardiales</taxon>
        <taxon>Pseudonocardiaceae</taxon>
    </lineage>
</organism>
<dbReference type="InterPro" id="IPR015813">
    <property type="entry name" value="Pyrv/PenolPyrv_kinase-like_dom"/>
</dbReference>
<comment type="caution">
    <text evidence="5">The sequence shown here is derived from an EMBL/GenBank/DDBJ whole genome shotgun (WGS) entry which is preliminary data.</text>
</comment>
<keyword evidence="3" id="KW-0456">Lyase</keyword>
<reference evidence="5 6" key="1">
    <citation type="submission" date="2021-02" db="EMBL/GenBank/DDBJ databases">
        <title>Actinophytocola xerophila sp. nov., isolated from soil of cotton cropping field.</title>
        <authorList>
            <person name="Huang R."/>
            <person name="Chen X."/>
            <person name="Ge X."/>
            <person name="Liu W."/>
        </authorList>
    </citation>
    <scope>NUCLEOTIDE SEQUENCE [LARGE SCALE GENOMIC DNA]</scope>
    <source>
        <strain evidence="5 6">S1-96</strain>
    </source>
</reference>
<evidence type="ECO:0000313" key="6">
    <source>
        <dbReference type="Proteomes" id="UP001156441"/>
    </source>
</evidence>
<dbReference type="PANTHER" id="PTHR30502">
    <property type="entry name" value="2-KETO-3-DEOXY-L-RHAMNONATE ALDOLASE"/>
    <property type="match status" value="1"/>
</dbReference>
<gene>
    <name evidence="5" type="ORF">JT362_02870</name>
</gene>
<evidence type="ECO:0000313" key="5">
    <source>
        <dbReference type="EMBL" id="MCT2582065.1"/>
    </source>
</evidence>
<name>A0ABT2J2J4_9PSEU</name>
<keyword evidence="2" id="KW-0479">Metal-binding</keyword>
<dbReference type="SUPFAM" id="SSF51621">
    <property type="entry name" value="Phosphoenolpyruvate/pyruvate domain"/>
    <property type="match status" value="1"/>
</dbReference>
<keyword evidence="6" id="KW-1185">Reference proteome</keyword>
<dbReference type="RefSeq" id="WP_260189418.1">
    <property type="nucleotide sequence ID" value="NZ_JAFFZE010000004.1"/>
</dbReference>
<accession>A0ABT2J2J4</accession>
<dbReference type="EMBL" id="JAFFZE010000004">
    <property type="protein sequence ID" value="MCT2582065.1"/>
    <property type="molecule type" value="Genomic_DNA"/>
</dbReference>
<dbReference type="Gene3D" id="3.20.20.60">
    <property type="entry name" value="Phosphoenolpyruvate-binding domains"/>
    <property type="match status" value="1"/>
</dbReference>
<dbReference type="InterPro" id="IPR040442">
    <property type="entry name" value="Pyrv_kinase-like_dom_sf"/>
</dbReference>
<sequence>MGLFDPRTDHTGLPPIGTWLKMPAPESAEIAASAGFDFVVIDLEHTMLSLETAYTLITVASAHGVVPLVRVPDHRPSTIQRVLDGGAGGVLVPHVDTPEQAEAVARATRFPPRGTRGSGGTSRAGRWGRLPRADYVEFGNTEALCLPQLESAAAMRDADRILDTDGVDGVLLGAADLALELGCSPTDPRLTTMVDEALAAADEAGKPCGFALGADAARARELAARGFGFLVIGNDSSMLAAAASAVVANTRQAS</sequence>
<dbReference type="Proteomes" id="UP001156441">
    <property type="component" value="Unassembled WGS sequence"/>
</dbReference>
<dbReference type="InterPro" id="IPR050251">
    <property type="entry name" value="HpcH-HpaI_aldolase"/>
</dbReference>
<protein>
    <submittedName>
        <fullName evidence="5">2,4-dihydroxyhept-2-ene-1,7-dioic acid aldolase</fullName>
    </submittedName>
</protein>
<dbReference type="InterPro" id="IPR005000">
    <property type="entry name" value="Aldolase/citrate-lyase_domain"/>
</dbReference>
<evidence type="ECO:0000259" key="4">
    <source>
        <dbReference type="Pfam" id="PF03328"/>
    </source>
</evidence>
<proteinExistence type="inferred from homology"/>
<evidence type="ECO:0000256" key="2">
    <source>
        <dbReference type="ARBA" id="ARBA00022723"/>
    </source>
</evidence>
<dbReference type="PANTHER" id="PTHR30502:SF0">
    <property type="entry name" value="PHOSPHOENOLPYRUVATE CARBOXYLASE FAMILY PROTEIN"/>
    <property type="match status" value="1"/>
</dbReference>
<dbReference type="Pfam" id="PF03328">
    <property type="entry name" value="HpcH_HpaI"/>
    <property type="match status" value="1"/>
</dbReference>
<evidence type="ECO:0000256" key="1">
    <source>
        <dbReference type="ARBA" id="ARBA00005568"/>
    </source>
</evidence>
<feature type="domain" description="HpcH/HpaI aldolase/citrate lyase" evidence="4">
    <location>
        <begin position="16"/>
        <end position="240"/>
    </location>
</feature>
<comment type="similarity">
    <text evidence="1">Belongs to the HpcH/HpaI aldolase family.</text>
</comment>